<dbReference type="AlphaFoldDB" id="A0A1I1W761"/>
<gene>
    <name evidence="1" type="ORF">SAMN02745121_02133</name>
</gene>
<evidence type="ECO:0000313" key="2">
    <source>
        <dbReference type="Proteomes" id="UP000199400"/>
    </source>
</evidence>
<name>A0A1I1W761_9BACT</name>
<dbReference type="EMBL" id="FOMX01000006">
    <property type="protein sequence ID" value="SFD90977.1"/>
    <property type="molecule type" value="Genomic_DNA"/>
</dbReference>
<dbReference type="OrthoDB" id="5515002at2"/>
<dbReference type="STRING" id="54.SAMN02745121_02133"/>
<keyword evidence="2" id="KW-1185">Reference proteome</keyword>
<protein>
    <submittedName>
        <fullName evidence="1">Uncharacterized protein</fullName>
    </submittedName>
</protein>
<proteinExistence type="predicted"/>
<dbReference type="RefSeq" id="WP_143140399.1">
    <property type="nucleotide sequence ID" value="NZ_FOMX01000006.1"/>
</dbReference>
<evidence type="ECO:0000313" key="1">
    <source>
        <dbReference type="EMBL" id="SFD90977.1"/>
    </source>
</evidence>
<accession>A0A1I1W761</accession>
<organism evidence="1 2">
    <name type="scientific">Nannocystis exedens</name>
    <dbReference type="NCBI Taxonomy" id="54"/>
    <lineage>
        <taxon>Bacteria</taxon>
        <taxon>Pseudomonadati</taxon>
        <taxon>Myxococcota</taxon>
        <taxon>Polyangia</taxon>
        <taxon>Nannocystales</taxon>
        <taxon>Nannocystaceae</taxon>
        <taxon>Nannocystis</taxon>
    </lineage>
</organism>
<reference evidence="2" key="1">
    <citation type="submission" date="2016-10" db="EMBL/GenBank/DDBJ databases">
        <authorList>
            <person name="Varghese N."/>
            <person name="Submissions S."/>
        </authorList>
    </citation>
    <scope>NUCLEOTIDE SEQUENCE [LARGE SCALE GENOMIC DNA]</scope>
    <source>
        <strain evidence="2">ATCC 25963</strain>
    </source>
</reference>
<sequence>MAGLRDRLKTAWNTLLPLALVVLIVGPGLPNAALGELPATLAQWQKKISVVQTWNMYAPDPTRAHTYLAVYAEFEDGRREALPEAAQAQSGWGTTWAWQKTRVDIWRYYAVLNPDKPNNNRTWYLRSLCVREALAREQPPRKIVAERVRRRFTPPDRVRAGKPGLGPVERKPLATIDCKTWPVREMLADAQARHG</sequence>
<dbReference type="Proteomes" id="UP000199400">
    <property type="component" value="Unassembled WGS sequence"/>
</dbReference>